<proteinExistence type="predicted"/>
<dbReference type="AlphaFoldDB" id="A0AAD5WLI9"/>
<feature type="region of interest" description="Disordered" evidence="1">
    <location>
        <begin position="1"/>
        <end position="32"/>
    </location>
</feature>
<feature type="compositionally biased region" description="Basic and acidic residues" evidence="1">
    <location>
        <begin position="127"/>
        <end position="146"/>
    </location>
</feature>
<sequence length="152" mass="17279">MPNKEEKINPEKPEAPAQGPPPSASILTTVSSSTEISPQRIHDLISNLNTLTLGFQNHESRLVPLEDLMFDVEYLLKSSHRSLEDALLEIEGLKERIRKLERDLSAANEEMESINERVRAKPSLETQEEKKGFLHTWYEKTRKGGERSGTSR</sequence>
<organism evidence="2 3">
    <name type="scientific">Zalerion maritima</name>
    <dbReference type="NCBI Taxonomy" id="339359"/>
    <lineage>
        <taxon>Eukaryota</taxon>
        <taxon>Fungi</taxon>
        <taxon>Dikarya</taxon>
        <taxon>Ascomycota</taxon>
        <taxon>Pezizomycotina</taxon>
        <taxon>Sordariomycetes</taxon>
        <taxon>Lulworthiomycetidae</taxon>
        <taxon>Lulworthiales</taxon>
        <taxon>Lulworthiaceae</taxon>
        <taxon>Zalerion</taxon>
    </lineage>
</organism>
<gene>
    <name evidence="2" type="ORF">MKZ38_002281</name>
</gene>
<feature type="compositionally biased region" description="Basic and acidic residues" evidence="1">
    <location>
        <begin position="1"/>
        <end position="14"/>
    </location>
</feature>
<evidence type="ECO:0000313" key="2">
    <source>
        <dbReference type="EMBL" id="KAJ2890193.1"/>
    </source>
</evidence>
<dbReference type="Proteomes" id="UP001201980">
    <property type="component" value="Unassembled WGS sequence"/>
</dbReference>
<reference evidence="2" key="1">
    <citation type="submission" date="2022-07" db="EMBL/GenBank/DDBJ databases">
        <title>Draft genome sequence of Zalerion maritima ATCC 34329, a (micro)plastics degrading marine fungus.</title>
        <authorList>
            <person name="Paco A."/>
            <person name="Goncalves M.F.M."/>
            <person name="Rocha-Santos T.A.P."/>
            <person name="Alves A."/>
        </authorList>
    </citation>
    <scope>NUCLEOTIDE SEQUENCE</scope>
    <source>
        <strain evidence="2">ATCC 34329</strain>
    </source>
</reference>
<keyword evidence="3" id="KW-1185">Reference proteome</keyword>
<evidence type="ECO:0000256" key="1">
    <source>
        <dbReference type="SAM" id="MobiDB-lite"/>
    </source>
</evidence>
<feature type="region of interest" description="Disordered" evidence="1">
    <location>
        <begin position="113"/>
        <end position="152"/>
    </location>
</feature>
<dbReference type="EMBL" id="JAKWBI020001686">
    <property type="protein sequence ID" value="KAJ2890193.1"/>
    <property type="molecule type" value="Genomic_DNA"/>
</dbReference>
<protein>
    <submittedName>
        <fullName evidence="2">Uncharacterized protein</fullName>
    </submittedName>
</protein>
<evidence type="ECO:0000313" key="3">
    <source>
        <dbReference type="Proteomes" id="UP001201980"/>
    </source>
</evidence>
<comment type="caution">
    <text evidence="2">The sequence shown here is derived from an EMBL/GenBank/DDBJ whole genome shotgun (WGS) entry which is preliminary data.</text>
</comment>
<name>A0AAD5WLI9_9PEZI</name>
<accession>A0AAD5WLI9</accession>